<dbReference type="CDD" id="cd03768">
    <property type="entry name" value="SR_ResInv"/>
    <property type="match status" value="1"/>
</dbReference>
<evidence type="ECO:0000313" key="8">
    <source>
        <dbReference type="EMBL" id="GEK59401.1"/>
    </source>
</evidence>
<proteinExistence type="inferred from homology"/>
<dbReference type="SUPFAM" id="SSF53041">
    <property type="entry name" value="Resolvase-like"/>
    <property type="match status" value="1"/>
</dbReference>
<dbReference type="Proteomes" id="UP000321051">
    <property type="component" value="Unassembled WGS sequence"/>
</dbReference>
<dbReference type="Pfam" id="PF02796">
    <property type="entry name" value="HTH_7"/>
    <property type="match status" value="1"/>
</dbReference>
<dbReference type="Gene3D" id="1.10.10.60">
    <property type="entry name" value="Homeodomain-like"/>
    <property type="match status" value="1"/>
</dbReference>
<dbReference type="InterPro" id="IPR006120">
    <property type="entry name" value="Resolvase_HTH_dom"/>
</dbReference>
<comment type="caution">
    <text evidence="8">The sequence shown here is derived from an EMBL/GenBank/DDBJ whole genome shotgun (WGS) entry which is preliminary data.</text>
</comment>
<keyword evidence="4" id="KW-0233">DNA recombination</keyword>
<evidence type="ECO:0000256" key="1">
    <source>
        <dbReference type="ARBA" id="ARBA00009913"/>
    </source>
</evidence>
<dbReference type="GO" id="GO:0000150">
    <property type="term" value="F:DNA strand exchange activity"/>
    <property type="evidence" value="ECO:0007669"/>
    <property type="project" value="InterPro"/>
</dbReference>
<dbReference type="EMBL" id="BJUN01000014">
    <property type="protein sequence ID" value="GEK59401.1"/>
    <property type="molecule type" value="Genomic_DNA"/>
</dbReference>
<reference evidence="8 9" key="1">
    <citation type="submission" date="2019-07" db="EMBL/GenBank/DDBJ databases">
        <title>Whole genome shotgun sequence of Marinococcus halophilus NBRC 102359.</title>
        <authorList>
            <person name="Hosoyama A."/>
            <person name="Uohara A."/>
            <person name="Ohji S."/>
            <person name="Ichikawa N."/>
        </authorList>
    </citation>
    <scope>NUCLEOTIDE SEQUENCE [LARGE SCALE GENOMIC DNA]</scope>
    <source>
        <strain evidence="8 9">NBRC 102359</strain>
    </source>
</reference>
<comment type="similarity">
    <text evidence="1">Belongs to the site-specific recombinase resolvase family.</text>
</comment>
<dbReference type="PROSITE" id="PS51736">
    <property type="entry name" value="RECOMBINASES_3"/>
    <property type="match status" value="1"/>
</dbReference>
<dbReference type="InterPro" id="IPR006119">
    <property type="entry name" value="Resolv_N"/>
</dbReference>
<gene>
    <name evidence="8" type="ORF">MHA01_23060</name>
</gene>
<name>A0A510Y9N8_MARHA</name>
<protein>
    <submittedName>
        <fullName evidence="8">Transposase</fullName>
    </submittedName>
</protein>
<accession>A0A510Y9N8</accession>
<dbReference type="PANTHER" id="PTHR30461">
    <property type="entry name" value="DNA-INVERTASE FROM LAMBDOID PROPHAGE"/>
    <property type="match status" value="1"/>
</dbReference>
<organism evidence="8 9">
    <name type="scientific">Marinococcus halophilus</name>
    <dbReference type="NCBI Taxonomy" id="1371"/>
    <lineage>
        <taxon>Bacteria</taxon>
        <taxon>Bacillati</taxon>
        <taxon>Bacillota</taxon>
        <taxon>Bacilli</taxon>
        <taxon>Bacillales</taxon>
        <taxon>Bacillaceae</taxon>
        <taxon>Marinococcus</taxon>
    </lineage>
</organism>
<dbReference type="InterPro" id="IPR036162">
    <property type="entry name" value="Resolvase-like_N_sf"/>
</dbReference>
<dbReference type="GO" id="GO:0015074">
    <property type="term" value="P:DNA integration"/>
    <property type="evidence" value="ECO:0007669"/>
    <property type="project" value="UniProtKB-KW"/>
</dbReference>
<keyword evidence="3" id="KW-0238">DNA-binding</keyword>
<dbReference type="Pfam" id="PF00239">
    <property type="entry name" value="Resolvase"/>
    <property type="match status" value="1"/>
</dbReference>
<dbReference type="AlphaFoldDB" id="A0A510Y9N8"/>
<dbReference type="InterPro" id="IPR006118">
    <property type="entry name" value="Recombinase_CS"/>
</dbReference>
<dbReference type="OrthoDB" id="9797501at2"/>
<keyword evidence="2" id="KW-0229">DNA integration</keyword>
<dbReference type="Gene3D" id="3.40.50.1390">
    <property type="entry name" value="Resolvase, N-terminal catalytic domain"/>
    <property type="match status" value="1"/>
</dbReference>
<feature type="domain" description="Resolvase/invertase-type recombinase catalytic" evidence="7">
    <location>
        <begin position="4"/>
        <end position="147"/>
    </location>
</feature>
<keyword evidence="9" id="KW-1185">Reference proteome</keyword>
<dbReference type="RefSeq" id="WP_094908717.1">
    <property type="nucleotide sequence ID" value="NZ_BJUN01000014.1"/>
</dbReference>
<feature type="active site" description="O-(5'-phospho-DNA)-serine intermediate" evidence="5 6">
    <location>
        <position position="12"/>
    </location>
</feature>
<dbReference type="PANTHER" id="PTHR30461:SF26">
    <property type="entry name" value="RESOLVASE HOMOLOG YNEB"/>
    <property type="match status" value="1"/>
</dbReference>
<dbReference type="STRING" id="1371.GCA_900166605_01043"/>
<evidence type="ECO:0000256" key="4">
    <source>
        <dbReference type="ARBA" id="ARBA00023172"/>
    </source>
</evidence>
<evidence type="ECO:0000256" key="5">
    <source>
        <dbReference type="PIRSR" id="PIRSR606118-50"/>
    </source>
</evidence>
<evidence type="ECO:0000313" key="9">
    <source>
        <dbReference type="Proteomes" id="UP000321051"/>
    </source>
</evidence>
<dbReference type="GO" id="GO:0003677">
    <property type="term" value="F:DNA binding"/>
    <property type="evidence" value="ECO:0007669"/>
    <property type="project" value="UniProtKB-KW"/>
</dbReference>
<evidence type="ECO:0000256" key="2">
    <source>
        <dbReference type="ARBA" id="ARBA00022908"/>
    </source>
</evidence>
<dbReference type="PROSITE" id="PS00397">
    <property type="entry name" value="RECOMBINASES_1"/>
    <property type="match status" value="1"/>
</dbReference>
<evidence type="ECO:0000256" key="6">
    <source>
        <dbReference type="PROSITE-ProRule" id="PRU10137"/>
    </source>
</evidence>
<evidence type="ECO:0000259" key="7">
    <source>
        <dbReference type="PROSITE" id="PS51736"/>
    </source>
</evidence>
<evidence type="ECO:0000256" key="3">
    <source>
        <dbReference type="ARBA" id="ARBA00023125"/>
    </source>
</evidence>
<dbReference type="InterPro" id="IPR050639">
    <property type="entry name" value="SSR_resolvase"/>
</dbReference>
<sequence length="202" mass="23725">MAGKHIGYARVSTNEQNLERQMQLLREAGCEKIFTDKDSGRQMKRKGWEEAKAFLREEDILFIHDLNRLGRSMEGIKQEWEALTKMKVHIVVLNMPILDTRKYGEMEIVGQMVMNLLREVFAWMAEEQWKQRKEAQDQGIAIAKAQGKYKGRQTEFSPEGKHRDKYYMILNLLEQGYGQQEIAKRMNCGLSTVKRIKKRNDL</sequence>
<dbReference type="SMART" id="SM00857">
    <property type="entry name" value="Resolvase"/>
    <property type="match status" value="1"/>
</dbReference>